<organism evidence="2 3">
    <name type="scientific">Echinococcus granulosus</name>
    <name type="common">Hydatid tapeworm</name>
    <dbReference type="NCBI Taxonomy" id="6210"/>
    <lineage>
        <taxon>Eukaryota</taxon>
        <taxon>Metazoa</taxon>
        <taxon>Spiralia</taxon>
        <taxon>Lophotrochozoa</taxon>
        <taxon>Platyhelminthes</taxon>
        <taxon>Cestoda</taxon>
        <taxon>Eucestoda</taxon>
        <taxon>Cyclophyllidea</taxon>
        <taxon>Taeniidae</taxon>
        <taxon>Echinococcus</taxon>
        <taxon>Echinococcus granulosus group</taxon>
    </lineage>
</organism>
<keyword evidence="1" id="KW-0472">Membrane</keyword>
<gene>
    <name evidence="2" type="ORF">EGR_10764</name>
</gene>
<keyword evidence="1" id="KW-0812">Transmembrane</keyword>
<reference evidence="2 3" key="1">
    <citation type="journal article" date="2013" name="Nat. Genet.">
        <title>The genome of the hydatid tapeworm Echinococcus granulosus.</title>
        <authorList>
            <person name="Zheng H."/>
            <person name="Zhang W."/>
            <person name="Zhang L."/>
            <person name="Zhang Z."/>
            <person name="Li J."/>
            <person name="Lu G."/>
            <person name="Zhu Y."/>
            <person name="Wang Y."/>
            <person name="Huang Y."/>
            <person name="Liu J."/>
            <person name="Kang H."/>
            <person name="Chen J."/>
            <person name="Wang L."/>
            <person name="Chen A."/>
            <person name="Yu S."/>
            <person name="Gao Z."/>
            <person name="Jin L."/>
            <person name="Gu W."/>
            <person name="Wang Z."/>
            <person name="Zhao L."/>
            <person name="Shi B."/>
            <person name="Wen H."/>
            <person name="Lin R."/>
            <person name="Jones M.K."/>
            <person name="Brejova B."/>
            <person name="Vinar T."/>
            <person name="Zhao G."/>
            <person name="McManus D.P."/>
            <person name="Chen Z."/>
            <person name="Zhou Y."/>
            <person name="Wang S."/>
        </authorList>
    </citation>
    <scope>NUCLEOTIDE SEQUENCE [LARGE SCALE GENOMIC DNA]</scope>
</reference>
<feature type="transmembrane region" description="Helical" evidence="1">
    <location>
        <begin position="188"/>
        <end position="215"/>
    </location>
</feature>
<comment type="caution">
    <text evidence="2">The sequence shown here is derived from an EMBL/GenBank/DDBJ whole genome shotgun (WGS) entry which is preliminary data.</text>
</comment>
<dbReference type="RefSeq" id="XP_024345573.1">
    <property type="nucleotide sequence ID" value="XM_024500013.1"/>
</dbReference>
<evidence type="ECO:0000313" key="3">
    <source>
        <dbReference type="Proteomes" id="UP000019149"/>
    </source>
</evidence>
<dbReference type="KEGG" id="egl:EGR_10764"/>
<dbReference type="EMBL" id="APAU02000265">
    <property type="protein sequence ID" value="EUB54377.1"/>
    <property type="molecule type" value="Genomic_DNA"/>
</dbReference>
<dbReference type="CTD" id="36346479"/>
<accession>W6U7M8</accession>
<feature type="transmembrane region" description="Helical" evidence="1">
    <location>
        <begin position="142"/>
        <end position="168"/>
    </location>
</feature>
<name>W6U7M8_ECHGR</name>
<protein>
    <submittedName>
        <fullName evidence="2">Uncharacterized protein</fullName>
    </submittedName>
</protein>
<evidence type="ECO:0000313" key="2">
    <source>
        <dbReference type="EMBL" id="EUB54377.1"/>
    </source>
</evidence>
<evidence type="ECO:0000256" key="1">
    <source>
        <dbReference type="SAM" id="Phobius"/>
    </source>
</evidence>
<dbReference type="GeneID" id="36346479"/>
<keyword evidence="1" id="KW-1133">Transmembrane helix</keyword>
<dbReference type="Proteomes" id="UP000019149">
    <property type="component" value="Unassembled WGS sequence"/>
</dbReference>
<proteinExistence type="predicted"/>
<keyword evidence="3" id="KW-1185">Reference proteome</keyword>
<sequence>MKSLSVFSCGLKYQHMCVPQIILQVNSKFTCNIKQWNKIMHRRFKITLDLELAFLHTPYSAVLTLCEPPTFAALSVLSPNTATLNISIRNTPQNFLSLHFYSTQSSSKCQYLDAVSMGNGWEPYFIIHPNFRKLAQKDKAPLFGAFSYNLMQNSIFYIYLKLIALIWVGYSKNLLFCPYDLIVDETLVIFYSASFFLVGTSVEVLHVVIITFAAFRSKLSASSTKPLKIIANSTAQINSESKTTTATGASQTSAASSAVDKLTATTITATLGHFPTKTTITTDTIETSNERAHNSNYMTEPHLFDIFSHQFLPLKQAQNEQIGPI</sequence>
<dbReference type="AlphaFoldDB" id="W6U7M8"/>